<feature type="transmembrane region" description="Helical" evidence="2">
    <location>
        <begin position="365"/>
        <end position="383"/>
    </location>
</feature>
<proteinExistence type="predicted"/>
<feature type="compositionally biased region" description="Polar residues" evidence="1">
    <location>
        <begin position="1"/>
        <end position="15"/>
    </location>
</feature>
<dbReference type="Proteomes" id="UP000308671">
    <property type="component" value="Unassembled WGS sequence"/>
</dbReference>
<evidence type="ECO:0000313" key="4">
    <source>
        <dbReference type="Proteomes" id="UP000308671"/>
    </source>
</evidence>
<gene>
    <name evidence="3" type="ORF">BGAL_0357g00110</name>
</gene>
<feature type="compositionally biased region" description="Acidic residues" evidence="1">
    <location>
        <begin position="124"/>
        <end position="134"/>
    </location>
</feature>
<evidence type="ECO:0000313" key="3">
    <source>
        <dbReference type="EMBL" id="THV46825.1"/>
    </source>
</evidence>
<feature type="compositionally biased region" description="Polar residues" evidence="1">
    <location>
        <begin position="29"/>
        <end position="42"/>
    </location>
</feature>
<name>A0A4S8QTN0_9HELO</name>
<feature type="transmembrane region" description="Helical" evidence="2">
    <location>
        <begin position="312"/>
        <end position="334"/>
    </location>
</feature>
<feature type="region of interest" description="Disordered" evidence="1">
    <location>
        <begin position="171"/>
        <end position="230"/>
    </location>
</feature>
<keyword evidence="2" id="KW-0812">Transmembrane</keyword>
<keyword evidence="2" id="KW-0472">Membrane</keyword>
<feature type="compositionally biased region" description="Basic and acidic residues" evidence="1">
    <location>
        <begin position="43"/>
        <end position="73"/>
    </location>
</feature>
<comment type="caution">
    <text evidence="3">The sequence shown here is derived from an EMBL/GenBank/DDBJ whole genome shotgun (WGS) entry which is preliminary data.</text>
</comment>
<feature type="transmembrane region" description="Helical" evidence="2">
    <location>
        <begin position="272"/>
        <end position="292"/>
    </location>
</feature>
<organism evidence="3 4">
    <name type="scientific">Botrytis galanthina</name>
    <dbReference type="NCBI Taxonomy" id="278940"/>
    <lineage>
        <taxon>Eukaryota</taxon>
        <taxon>Fungi</taxon>
        <taxon>Dikarya</taxon>
        <taxon>Ascomycota</taxon>
        <taxon>Pezizomycotina</taxon>
        <taxon>Leotiomycetes</taxon>
        <taxon>Helotiales</taxon>
        <taxon>Sclerotiniaceae</taxon>
        <taxon>Botrytis</taxon>
    </lineage>
</organism>
<evidence type="ECO:0000256" key="2">
    <source>
        <dbReference type="SAM" id="Phobius"/>
    </source>
</evidence>
<protein>
    <submittedName>
        <fullName evidence="3">Uncharacterized protein</fullName>
    </submittedName>
</protein>
<sequence>MSAHNSSRSQYTPITTAPDVSIEAGLLKDTQTSNLDPSSSITDAEKTKVENKDEKNENGKFERIRRQPPRDTDVIFDGGSDADVEPVSESEFENDFMMPVGDKGEKKSKFRKSLRDNSTIAPEYDGEEEFEPAEAESGSRPQSGSIIFGTGIENQCSVTGNVNLNKIEDPYQQDSEDSSSLQLTPTSTAEFATESDSQPIHRISAKTELDHGSASGEGADANHEAETASQAAAHLDSLDPMNPSVEQDDARRNASIRATIEGLRNPADTAPFHVILAFILTLTLTYLELILLEDDQAYFCSRPSTMALLNSVILLLSWEIFVLIDIILIGGIGFRDIRYHSVEEIPDVRLTEELNQLRFHRIRSFVTPFIAWIWFYMMAQFPIVHAKGMCSAEELGGGENSIANATAVAFVDSTSHVLLGAVKNATNATVKALMDAAAQD</sequence>
<feature type="compositionally biased region" description="Acidic residues" evidence="1">
    <location>
        <begin position="80"/>
        <end position="94"/>
    </location>
</feature>
<accession>A0A4S8QTN0</accession>
<feature type="region of interest" description="Disordered" evidence="1">
    <location>
        <begin position="1"/>
        <end position="147"/>
    </location>
</feature>
<evidence type="ECO:0000256" key="1">
    <source>
        <dbReference type="SAM" id="MobiDB-lite"/>
    </source>
</evidence>
<keyword evidence="4" id="KW-1185">Reference proteome</keyword>
<dbReference type="EMBL" id="PQXL01000357">
    <property type="protein sequence ID" value="THV46825.1"/>
    <property type="molecule type" value="Genomic_DNA"/>
</dbReference>
<dbReference type="OrthoDB" id="3548762at2759"/>
<dbReference type="AlphaFoldDB" id="A0A4S8QTN0"/>
<reference evidence="3 4" key="1">
    <citation type="submission" date="2017-12" db="EMBL/GenBank/DDBJ databases">
        <title>Comparative genomics of Botrytis spp.</title>
        <authorList>
            <person name="Valero-Jimenez C.A."/>
            <person name="Tapia P."/>
            <person name="Veloso J."/>
            <person name="Silva-Moreno E."/>
            <person name="Staats M."/>
            <person name="Valdes J.H."/>
            <person name="Van Kan J.A.L."/>
        </authorList>
    </citation>
    <scope>NUCLEOTIDE SEQUENCE [LARGE SCALE GENOMIC DNA]</scope>
    <source>
        <strain evidence="3 4">MUCL435</strain>
    </source>
</reference>
<feature type="compositionally biased region" description="Polar residues" evidence="1">
    <location>
        <begin position="184"/>
        <end position="198"/>
    </location>
</feature>
<keyword evidence="2" id="KW-1133">Transmembrane helix</keyword>